<comment type="caution">
    <text evidence="9">The sequence shown here is derived from an EMBL/GenBank/DDBJ whole genome shotgun (WGS) entry which is preliminary data.</text>
</comment>
<keyword evidence="8" id="KW-0812">Transmembrane</keyword>
<feature type="transmembrane region" description="Helical" evidence="8">
    <location>
        <begin position="26"/>
        <end position="45"/>
    </location>
</feature>
<dbReference type="AlphaFoldDB" id="A0A8J6CNX7"/>
<dbReference type="GO" id="GO:0016705">
    <property type="term" value="F:oxidoreductase activity, acting on paired donors, with incorporation or reduction of molecular oxygen"/>
    <property type="evidence" value="ECO:0007669"/>
    <property type="project" value="InterPro"/>
</dbReference>
<dbReference type="GO" id="GO:0004497">
    <property type="term" value="F:monooxygenase activity"/>
    <property type="evidence" value="ECO:0007669"/>
    <property type="project" value="UniProtKB-KW"/>
</dbReference>
<evidence type="ECO:0000256" key="8">
    <source>
        <dbReference type="SAM" id="Phobius"/>
    </source>
</evidence>
<dbReference type="OrthoDB" id="1689158at2759"/>
<evidence type="ECO:0000313" key="10">
    <source>
        <dbReference type="Proteomes" id="UP000701853"/>
    </source>
</evidence>
<evidence type="ECO:0000256" key="5">
    <source>
        <dbReference type="ARBA" id="ARBA00023002"/>
    </source>
</evidence>
<reference evidence="9 10" key="1">
    <citation type="journal article" date="2021" name="bioRxiv">
        <title>The Gossypium anomalum genome as a resource for cotton improvement and evolutionary analysis of hybrid incompatibility.</title>
        <authorList>
            <person name="Grover C.E."/>
            <person name="Yuan D."/>
            <person name="Arick M.A."/>
            <person name="Miller E.R."/>
            <person name="Hu G."/>
            <person name="Peterson D.G."/>
            <person name="Wendel J.F."/>
            <person name="Udall J.A."/>
        </authorList>
    </citation>
    <scope>NUCLEOTIDE SEQUENCE [LARGE SCALE GENOMIC DNA]</scope>
    <source>
        <strain evidence="9">JFW-Udall</strain>
        <tissue evidence="9">Leaf</tissue>
    </source>
</reference>
<proteinExistence type="inferred from homology"/>
<evidence type="ECO:0000256" key="4">
    <source>
        <dbReference type="ARBA" id="ARBA00022723"/>
    </source>
</evidence>
<dbReference type="PANTHER" id="PTHR47946:SF10">
    <property type="entry name" value="CYTOCHROME P450 78A5"/>
    <property type="match status" value="1"/>
</dbReference>
<dbReference type="EMBL" id="JAHUZN010000011">
    <property type="protein sequence ID" value="KAG8477170.1"/>
    <property type="molecule type" value="Genomic_DNA"/>
</dbReference>
<keyword evidence="10" id="KW-1185">Reference proteome</keyword>
<evidence type="ECO:0000313" key="9">
    <source>
        <dbReference type="EMBL" id="KAG8477170.1"/>
    </source>
</evidence>
<dbReference type="InterPro" id="IPR036396">
    <property type="entry name" value="Cyt_P450_sf"/>
</dbReference>
<dbReference type="GO" id="GO:0005506">
    <property type="term" value="F:iron ion binding"/>
    <property type="evidence" value="ECO:0007669"/>
    <property type="project" value="InterPro"/>
</dbReference>
<evidence type="ECO:0000256" key="7">
    <source>
        <dbReference type="ARBA" id="ARBA00023033"/>
    </source>
</evidence>
<evidence type="ECO:0000256" key="3">
    <source>
        <dbReference type="ARBA" id="ARBA00022617"/>
    </source>
</evidence>
<keyword evidence="6" id="KW-0408">Iron</keyword>
<keyword evidence="8" id="KW-1133">Transmembrane helix</keyword>
<comment type="cofactor">
    <cofactor evidence="1">
        <name>heme</name>
        <dbReference type="ChEBI" id="CHEBI:30413"/>
    </cofactor>
</comment>
<dbReference type="SUPFAM" id="SSF48264">
    <property type="entry name" value="Cytochrome P450"/>
    <property type="match status" value="1"/>
</dbReference>
<dbReference type="GO" id="GO:0020037">
    <property type="term" value="F:heme binding"/>
    <property type="evidence" value="ECO:0007669"/>
    <property type="project" value="InterPro"/>
</dbReference>
<name>A0A8J6CNX7_9ROSI</name>
<keyword evidence="5" id="KW-0560">Oxidoreductase</keyword>
<keyword evidence="8" id="KW-0472">Membrane</keyword>
<evidence type="ECO:0000256" key="6">
    <source>
        <dbReference type="ARBA" id="ARBA00023004"/>
    </source>
</evidence>
<sequence length="212" mass="23331">MLEEVPKLSLEHGSQLFQTPFSSFEAFVWAVLLVGIVALWLSPGGPAWARYRSKASVAIPGPLGSPLLGLLTVFTGAIPHRALAKLAKTIKAVKLMAFSVGFARFILYNDLETARDILDNNNSAFAYRPVKESAYELLFHRAIGFAPYGFRRETGAKMVEELNCLMEAKGEVLPKMVLHFGSLNNVMASVFGKKYDFEKPGEGFELEGLVSE</sequence>
<comment type="similarity">
    <text evidence="2">Belongs to the cytochrome P450 family.</text>
</comment>
<dbReference type="Proteomes" id="UP000701853">
    <property type="component" value="Chromosome 11"/>
</dbReference>
<dbReference type="PANTHER" id="PTHR47946">
    <property type="entry name" value="CYTOCHROME P450 78A7-RELATED"/>
    <property type="match status" value="1"/>
</dbReference>
<evidence type="ECO:0000256" key="2">
    <source>
        <dbReference type="ARBA" id="ARBA00010617"/>
    </source>
</evidence>
<gene>
    <name evidence="9" type="ORF">CXB51_030144</name>
</gene>
<feature type="transmembrane region" description="Helical" evidence="8">
    <location>
        <begin position="57"/>
        <end position="78"/>
    </location>
</feature>
<protein>
    <submittedName>
        <fullName evidence="9">Uncharacterized protein</fullName>
    </submittedName>
</protein>
<dbReference type="InterPro" id="IPR051996">
    <property type="entry name" value="Cytochrome_P450_78A"/>
</dbReference>
<dbReference type="Gene3D" id="1.10.630.10">
    <property type="entry name" value="Cytochrome P450"/>
    <property type="match status" value="1"/>
</dbReference>
<evidence type="ECO:0000256" key="1">
    <source>
        <dbReference type="ARBA" id="ARBA00001971"/>
    </source>
</evidence>
<organism evidence="9 10">
    <name type="scientific">Gossypium anomalum</name>
    <dbReference type="NCBI Taxonomy" id="47600"/>
    <lineage>
        <taxon>Eukaryota</taxon>
        <taxon>Viridiplantae</taxon>
        <taxon>Streptophyta</taxon>
        <taxon>Embryophyta</taxon>
        <taxon>Tracheophyta</taxon>
        <taxon>Spermatophyta</taxon>
        <taxon>Magnoliopsida</taxon>
        <taxon>eudicotyledons</taxon>
        <taxon>Gunneridae</taxon>
        <taxon>Pentapetalae</taxon>
        <taxon>rosids</taxon>
        <taxon>malvids</taxon>
        <taxon>Malvales</taxon>
        <taxon>Malvaceae</taxon>
        <taxon>Malvoideae</taxon>
        <taxon>Gossypium</taxon>
    </lineage>
</organism>
<keyword evidence="7" id="KW-0503">Monooxygenase</keyword>
<accession>A0A8J6CNX7</accession>
<keyword evidence="3" id="KW-0349">Heme</keyword>
<keyword evidence="4" id="KW-0479">Metal-binding</keyword>